<organism evidence="2 3">
    <name type="scientific">Punica granatum</name>
    <name type="common">Pomegranate</name>
    <dbReference type="NCBI Taxonomy" id="22663"/>
    <lineage>
        <taxon>Eukaryota</taxon>
        <taxon>Viridiplantae</taxon>
        <taxon>Streptophyta</taxon>
        <taxon>Embryophyta</taxon>
        <taxon>Tracheophyta</taxon>
        <taxon>Spermatophyta</taxon>
        <taxon>Magnoliopsida</taxon>
        <taxon>eudicotyledons</taxon>
        <taxon>Gunneridae</taxon>
        <taxon>Pentapetalae</taxon>
        <taxon>rosids</taxon>
        <taxon>malvids</taxon>
        <taxon>Myrtales</taxon>
        <taxon>Lythraceae</taxon>
        <taxon>Punica</taxon>
    </lineage>
</organism>
<keyword evidence="3" id="KW-1185">Reference proteome</keyword>
<reference evidence="2 3" key="1">
    <citation type="submission" date="2017-11" db="EMBL/GenBank/DDBJ databases">
        <title>De-novo sequencing of pomegranate (Punica granatum L.) genome.</title>
        <authorList>
            <person name="Akparov Z."/>
            <person name="Amiraslanov A."/>
            <person name="Hajiyeva S."/>
            <person name="Abbasov M."/>
            <person name="Kaur K."/>
            <person name="Hamwieh A."/>
            <person name="Solovyev V."/>
            <person name="Salamov A."/>
            <person name="Braich B."/>
            <person name="Kosarev P."/>
            <person name="Mahmoud A."/>
            <person name="Hajiyev E."/>
            <person name="Babayeva S."/>
            <person name="Izzatullayeva V."/>
            <person name="Mammadov A."/>
            <person name="Mammadov A."/>
            <person name="Sharifova S."/>
            <person name="Ojaghi J."/>
            <person name="Eynullazada K."/>
            <person name="Bayramov B."/>
            <person name="Abdulazimova A."/>
            <person name="Shahmuradov I."/>
        </authorList>
    </citation>
    <scope>NUCLEOTIDE SEQUENCE [LARGE SCALE GENOMIC DNA]</scope>
    <source>
        <strain evidence="3">cv. AG2017</strain>
        <tissue evidence="2">Leaf</tissue>
    </source>
</reference>
<evidence type="ECO:0000256" key="1">
    <source>
        <dbReference type="SAM" id="MobiDB-lite"/>
    </source>
</evidence>
<dbReference type="EMBL" id="PGOL01001895">
    <property type="protein sequence ID" value="PKI52802.1"/>
    <property type="molecule type" value="Genomic_DNA"/>
</dbReference>
<protein>
    <submittedName>
        <fullName evidence="2">Uncharacterized protein</fullName>
    </submittedName>
</protein>
<dbReference type="AlphaFoldDB" id="A0A2I0J970"/>
<name>A0A2I0J970_PUNGR</name>
<evidence type="ECO:0000313" key="3">
    <source>
        <dbReference type="Proteomes" id="UP000233551"/>
    </source>
</evidence>
<comment type="caution">
    <text evidence="2">The sequence shown here is derived from an EMBL/GenBank/DDBJ whole genome shotgun (WGS) entry which is preliminary data.</text>
</comment>
<dbReference type="Proteomes" id="UP000233551">
    <property type="component" value="Unassembled WGS sequence"/>
</dbReference>
<evidence type="ECO:0000313" key="2">
    <source>
        <dbReference type="EMBL" id="PKI52802.1"/>
    </source>
</evidence>
<proteinExistence type="predicted"/>
<accession>A0A2I0J970</accession>
<gene>
    <name evidence="2" type="ORF">CRG98_026802</name>
</gene>
<sequence>MESGEKQLWSYSVYPLSKLIEALLESQKINTCDFSPFSGAWGVNAPWWIWWGPDTWISTTADSPAGSPDFPPILFDETVSVAPGGAVKVEEDFIFLRPEDGHLPYLSSGTVPVTPPSSPSTRKFLNSVHH</sequence>
<feature type="region of interest" description="Disordered" evidence="1">
    <location>
        <begin position="108"/>
        <end position="130"/>
    </location>
</feature>